<dbReference type="HOGENOM" id="CLU_2401953_0_0_1"/>
<feature type="compositionally biased region" description="Basic and acidic residues" evidence="1">
    <location>
        <begin position="1"/>
        <end position="12"/>
    </location>
</feature>
<dbReference type="EMBL" id="BT125734">
    <property type="protein sequence ID" value="ADP21873.1"/>
    <property type="molecule type" value="mRNA"/>
</dbReference>
<dbReference type="AlphaFoldDB" id="E3CTR8"/>
<accession>E3CTR8</accession>
<evidence type="ECO:0000313" key="2">
    <source>
        <dbReference type="EMBL" id="ADP21873.1"/>
    </source>
</evidence>
<proteinExistence type="evidence at transcript level"/>
<dbReference type="BioGRID-ORCS" id="12798078">
    <property type="hits" value="0 hits in 1 CRISPR screen"/>
</dbReference>
<evidence type="ECO:0000256" key="1">
    <source>
        <dbReference type="SAM" id="MobiDB-lite"/>
    </source>
</evidence>
<reference evidence="2" key="1">
    <citation type="submission" date="2010-10" db="EMBL/GenBank/DDBJ databases">
        <authorList>
            <person name="Carlson J."/>
            <person name="Booth B."/>
            <person name="Frise E."/>
            <person name="Sandler J."/>
            <person name="Wan K."/>
            <person name="Yu C."/>
            <person name="Celniker S."/>
        </authorList>
    </citation>
    <scope>NUCLEOTIDE SEQUENCE</scope>
</reference>
<feature type="region of interest" description="Disordered" evidence="1">
    <location>
        <begin position="1"/>
        <end position="21"/>
    </location>
</feature>
<sequence length="93" mass="10644">MSEHHYNVKKDTAFNANSGSQPDLLDRTYGFFKAARINTPMPKSRVSMDTHKLVQKLQTITKQDQQEDEYELDNFSSLMSDSECAGIYQPNLP</sequence>
<dbReference type="PaxDb" id="7227-FBpp0301085"/>
<protein>
    <submittedName>
        <fullName evidence="2">MIP27389p</fullName>
    </submittedName>
</protein>
<name>E3CTR8_DROME</name>
<organism evidence="2">
    <name type="scientific">Drosophila melanogaster</name>
    <name type="common">Fruit fly</name>
    <dbReference type="NCBI Taxonomy" id="7227"/>
    <lineage>
        <taxon>Eukaryota</taxon>
        <taxon>Metazoa</taxon>
        <taxon>Ecdysozoa</taxon>
        <taxon>Arthropoda</taxon>
        <taxon>Hexapoda</taxon>
        <taxon>Insecta</taxon>
        <taxon>Pterygota</taxon>
        <taxon>Neoptera</taxon>
        <taxon>Endopterygota</taxon>
        <taxon>Diptera</taxon>
        <taxon>Brachycera</taxon>
        <taxon>Muscomorpha</taxon>
        <taxon>Ephydroidea</taxon>
        <taxon>Drosophilidae</taxon>
        <taxon>Drosophila</taxon>
        <taxon>Sophophora</taxon>
    </lineage>
</organism>